<accession>A0A554WU04</accession>
<keyword evidence="3" id="KW-1185">Reference proteome</keyword>
<evidence type="ECO:0000313" key="2">
    <source>
        <dbReference type="EMBL" id="TSE27068.1"/>
    </source>
</evidence>
<protein>
    <submittedName>
        <fullName evidence="2">Uncharacterized protein</fullName>
    </submittedName>
</protein>
<feature type="region of interest" description="Disordered" evidence="1">
    <location>
        <begin position="25"/>
        <end position="48"/>
    </location>
</feature>
<sequence length="119" mass="12848">MDNRRAPPALVPTLTDVVAPVVLPQRTAPAPNPTLPLDPTPPAAAGAAVPAPDVDEALIDALVDRTVARLMPLLQQRLHTAWVQWLQQLQHQAPPLPPTLTNDLADIVRDEVLRHLAGR</sequence>
<gene>
    <name evidence="2" type="ORF">Taqua_00379</name>
</gene>
<feature type="compositionally biased region" description="Pro residues" evidence="1">
    <location>
        <begin position="30"/>
        <end position="42"/>
    </location>
</feature>
<evidence type="ECO:0000313" key="3">
    <source>
        <dbReference type="Proteomes" id="UP000318554"/>
    </source>
</evidence>
<dbReference type="RefSeq" id="WP_144324352.1">
    <property type="nucleotide sequence ID" value="NZ_VJNA01000004.1"/>
</dbReference>
<dbReference type="EMBL" id="VJNA01000004">
    <property type="protein sequence ID" value="TSE27068.1"/>
    <property type="molecule type" value="Genomic_DNA"/>
</dbReference>
<proteinExistence type="predicted"/>
<dbReference type="Proteomes" id="UP000318554">
    <property type="component" value="Unassembled WGS sequence"/>
</dbReference>
<name>A0A554WU04_9BURK</name>
<evidence type="ECO:0000256" key="1">
    <source>
        <dbReference type="SAM" id="MobiDB-lite"/>
    </source>
</evidence>
<organism evidence="2 3">
    <name type="scientific">Tepidimonas aquatica</name>
    <dbReference type="NCBI Taxonomy" id="247482"/>
    <lineage>
        <taxon>Bacteria</taxon>
        <taxon>Pseudomonadati</taxon>
        <taxon>Pseudomonadota</taxon>
        <taxon>Betaproteobacteria</taxon>
        <taxon>Burkholderiales</taxon>
        <taxon>Tepidimonas</taxon>
    </lineage>
</organism>
<dbReference type="AlphaFoldDB" id="A0A554WU04"/>
<reference evidence="2 3" key="1">
    <citation type="submission" date="2019-07" db="EMBL/GenBank/DDBJ databases">
        <title>Tepidimonas aquatica CLN-1 draft genome.</title>
        <authorList>
            <person name="Da Costa M.S."/>
            <person name="Froufe H.J.C."/>
            <person name="Egas C."/>
            <person name="Albuquerque L."/>
        </authorList>
    </citation>
    <scope>NUCLEOTIDE SEQUENCE [LARGE SCALE GENOMIC DNA]</scope>
    <source>
        <strain evidence="2 3">CLN-1</strain>
    </source>
</reference>
<comment type="caution">
    <text evidence="2">The sequence shown here is derived from an EMBL/GenBank/DDBJ whole genome shotgun (WGS) entry which is preliminary data.</text>
</comment>